<evidence type="ECO:0000313" key="10">
    <source>
        <dbReference type="EMBL" id="AKT37137.1"/>
    </source>
</evidence>
<dbReference type="PANTHER" id="PTHR42781">
    <property type="entry name" value="SPERMIDINE/PUTRESCINE IMPORT ATP-BINDING PROTEIN POTA"/>
    <property type="match status" value="1"/>
</dbReference>
<dbReference type="Pfam" id="PF17850">
    <property type="entry name" value="CysA_C_terminal"/>
    <property type="match status" value="1"/>
</dbReference>
<evidence type="ECO:0000256" key="2">
    <source>
        <dbReference type="ARBA" id="ARBA00022475"/>
    </source>
</evidence>
<keyword evidence="2" id="KW-1003">Cell membrane</keyword>
<dbReference type="InterPro" id="IPR024765">
    <property type="entry name" value="TOBE-like"/>
</dbReference>
<dbReference type="SMART" id="SM00382">
    <property type="entry name" value="AAA"/>
    <property type="match status" value="1"/>
</dbReference>
<feature type="domain" description="ABC transporter" evidence="9">
    <location>
        <begin position="3"/>
        <end position="233"/>
    </location>
</feature>
<dbReference type="PANTHER" id="PTHR42781:SF4">
    <property type="entry name" value="SPERMIDINE_PUTRESCINE IMPORT ATP-BINDING PROTEIN POTA"/>
    <property type="match status" value="1"/>
</dbReference>
<dbReference type="Pfam" id="PF00005">
    <property type="entry name" value="ABC_tran"/>
    <property type="match status" value="1"/>
</dbReference>
<dbReference type="KEGG" id="ccro:CMC5_012670"/>
<dbReference type="GO" id="GO:0016887">
    <property type="term" value="F:ATP hydrolysis activity"/>
    <property type="evidence" value="ECO:0007669"/>
    <property type="project" value="InterPro"/>
</dbReference>
<dbReference type="GO" id="GO:0015419">
    <property type="term" value="F:ABC-type sulfate transporter activity"/>
    <property type="evidence" value="ECO:0007669"/>
    <property type="project" value="InterPro"/>
</dbReference>
<dbReference type="EMBL" id="CP012159">
    <property type="protein sequence ID" value="AKT37137.1"/>
    <property type="molecule type" value="Genomic_DNA"/>
</dbReference>
<dbReference type="InterPro" id="IPR017871">
    <property type="entry name" value="ABC_transporter-like_CS"/>
</dbReference>
<dbReference type="InterPro" id="IPR050093">
    <property type="entry name" value="ABC_SmlMolc_Importer"/>
</dbReference>
<dbReference type="Gene3D" id="3.40.50.300">
    <property type="entry name" value="P-loop containing nucleotide triphosphate hydrolases"/>
    <property type="match status" value="1"/>
</dbReference>
<keyword evidence="11" id="KW-1185">Reference proteome</keyword>
<dbReference type="GO" id="GO:0005524">
    <property type="term" value="F:ATP binding"/>
    <property type="evidence" value="ECO:0007669"/>
    <property type="project" value="UniProtKB-KW"/>
</dbReference>
<keyword evidence="6" id="KW-0764">Sulfate transport</keyword>
<dbReference type="InterPro" id="IPR041193">
    <property type="entry name" value="CysA_C"/>
</dbReference>
<dbReference type="InterPro" id="IPR008995">
    <property type="entry name" value="Mo/tungstate-bd_C_term_dom"/>
</dbReference>
<dbReference type="GO" id="GO:0043190">
    <property type="term" value="C:ATP-binding cassette (ABC) transporter complex"/>
    <property type="evidence" value="ECO:0007669"/>
    <property type="project" value="InterPro"/>
</dbReference>
<evidence type="ECO:0000256" key="3">
    <source>
        <dbReference type="ARBA" id="ARBA00022741"/>
    </source>
</evidence>
<dbReference type="Pfam" id="PF12857">
    <property type="entry name" value="TOBE_3"/>
    <property type="match status" value="1"/>
</dbReference>
<reference evidence="10 11" key="1">
    <citation type="submission" date="2015-07" db="EMBL/GenBank/DDBJ databases">
        <title>Genome analysis of myxobacterium Chondromyces crocatus Cm c5 reveals a high potential for natural compound synthesis and the genetic basis for the loss of fruiting body formation.</title>
        <authorList>
            <person name="Zaburannyi N."/>
            <person name="Bunk B."/>
            <person name="Maier J."/>
            <person name="Overmann J."/>
            <person name="Mueller R."/>
        </authorList>
    </citation>
    <scope>NUCLEOTIDE SEQUENCE [LARGE SCALE GENOMIC DNA]</scope>
    <source>
        <strain evidence="10 11">Cm c5</strain>
    </source>
</reference>
<feature type="region of interest" description="Disordered" evidence="8">
    <location>
        <begin position="283"/>
        <end position="312"/>
    </location>
</feature>
<dbReference type="Proteomes" id="UP000067626">
    <property type="component" value="Chromosome"/>
</dbReference>
<evidence type="ECO:0000256" key="8">
    <source>
        <dbReference type="SAM" id="MobiDB-lite"/>
    </source>
</evidence>
<dbReference type="FunFam" id="3.40.50.300:FF:000425">
    <property type="entry name" value="Probable ABC transporter, ATP-binding subunit"/>
    <property type="match status" value="1"/>
</dbReference>
<dbReference type="SUPFAM" id="SSF50331">
    <property type="entry name" value="MOP-like"/>
    <property type="match status" value="1"/>
</dbReference>
<keyword evidence="1" id="KW-0813">Transport</keyword>
<evidence type="ECO:0000256" key="6">
    <source>
        <dbReference type="ARBA" id="ARBA00023032"/>
    </source>
</evidence>
<dbReference type="NCBIfam" id="TIGR00968">
    <property type="entry name" value="3a0106s01"/>
    <property type="match status" value="1"/>
</dbReference>
<proteinExistence type="predicted"/>
<dbReference type="STRING" id="52.CMC5_012670"/>
<dbReference type="InterPro" id="IPR003439">
    <property type="entry name" value="ABC_transporter-like_ATP-bd"/>
</dbReference>
<dbReference type="InterPro" id="IPR003593">
    <property type="entry name" value="AAA+_ATPase"/>
</dbReference>
<dbReference type="PROSITE" id="PS50893">
    <property type="entry name" value="ABC_TRANSPORTER_2"/>
    <property type="match status" value="1"/>
</dbReference>
<organism evidence="10 11">
    <name type="scientific">Chondromyces crocatus</name>
    <dbReference type="NCBI Taxonomy" id="52"/>
    <lineage>
        <taxon>Bacteria</taxon>
        <taxon>Pseudomonadati</taxon>
        <taxon>Myxococcota</taxon>
        <taxon>Polyangia</taxon>
        <taxon>Polyangiales</taxon>
        <taxon>Polyangiaceae</taxon>
        <taxon>Chondromyces</taxon>
    </lineage>
</organism>
<sequence length="375" mass="40904">MGIVVRGLKKRFGATQVLDDVSFEIARGEMVALLGPSGGGKSTVLRIIAGLEFADEGEVHLRGRVATHTRVQDRDIGFVFQGYALFRHMTVRENVAFGLSIRKRPKAEVQRVVDEFLALVQLDGLGDRYPTELSGGQRQRVALARALAPGTDLLLLDEPFGALDAKVRLDLREWLRRLHQERGLTGVFVTHDQEEAMDLASRVIVMNRGRVEQIGTPEEIYDRPATEFVASFVGSINVFEGQVRGAQAALGGISVGAPSGAGDGASVRAFIRPHDVELHARVRQEAGSTPASPLDEGAEERSDASEGPGISPAAARIERMSRVGWTAKLELRLTDGRPLVVEVTKERLAQLGLSEGDWVLVSVRQAKIFVQDYEI</sequence>
<evidence type="ECO:0000313" key="11">
    <source>
        <dbReference type="Proteomes" id="UP000067626"/>
    </source>
</evidence>
<name>A0A0K1E8Z2_CHOCO</name>
<dbReference type="GO" id="GO:0015697">
    <property type="term" value="P:quaternary ammonium group transport"/>
    <property type="evidence" value="ECO:0007669"/>
    <property type="project" value="UniProtKB-ARBA"/>
</dbReference>
<keyword evidence="3" id="KW-0547">Nucleotide-binding</keyword>
<evidence type="ECO:0000256" key="5">
    <source>
        <dbReference type="ARBA" id="ARBA00022967"/>
    </source>
</evidence>
<dbReference type="PATRIC" id="fig|52.7.peg.1349"/>
<evidence type="ECO:0000259" key="9">
    <source>
        <dbReference type="PROSITE" id="PS50893"/>
    </source>
</evidence>
<evidence type="ECO:0000256" key="7">
    <source>
        <dbReference type="ARBA" id="ARBA00023136"/>
    </source>
</evidence>
<protein>
    <submittedName>
        <fullName evidence="10">Sulfate ABC transporter</fullName>
    </submittedName>
</protein>
<gene>
    <name evidence="10" type="ORF">CMC5_012670</name>
</gene>
<evidence type="ECO:0000256" key="4">
    <source>
        <dbReference type="ARBA" id="ARBA00022840"/>
    </source>
</evidence>
<dbReference type="InterPro" id="IPR005666">
    <property type="entry name" value="Sulph_transpt1"/>
</dbReference>
<keyword evidence="5" id="KW-1278">Translocase</keyword>
<dbReference type="PROSITE" id="PS00211">
    <property type="entry name" value="ABC_TRANSPORTER_1"/>
    <property type="match status" value="1"/>
</dbReference>
<evidence type="ECO:0000256" key="1">
    <source>
        <dbReference type="ARBA" id="ARBA00022448"/>
    </source>
</evidence>
<dbReference type="AlphaFoldDB" id="A0A0K1E8Z2"/>
<dbReference type="Gene3D" id="2.40.50.100">
    <property type="match status" value="2"/>
</dbReference>
<dbReference type="InterPro" id="IPR027417">
    <property type="entry name" value="P-loop_NTPase"/>
</dbReference>
<dbReference type="SUPFAM" id="SSF52540">
    <property type="entry name" value="P-loop containing nucleoside triphosphate hydrolases"/>
    <property type="match status" value="1"/>
</dbReference>
<dbReference type="OrthoDB" id="9809450at2"/>
<keyword evidence="4" id="KW-0067">ATP-binding</keyword>
<dbReference type="RefSeq" id="WP_050429547.1">
    <property type="nucleotide sequence ID" value="NZ_CP012159.1"/>
</dbReference>
<accession>A0A0K1E8Z2</accession>
<keyword evidence="7" id="KW-0472">Membrane</keyword>